<feature type="domain" description="SF3 helicase" evidence="5">
    <location>
        <begin position="326"/>
        <end position="489"/>
    </location>
</feature>
<dbReference type="GO" id="GO:0005524">
    <property type="term" value="F:ATP binding"/>
    <property type="evidence" value="ECO:0007669"/>
    <property type="project" value="UniProtKB-KW"/>
</dbReference>
<evidence type="ECO:0000256" key="2">
    <source>
        <dbReference type="ARBA" id="ARBA00022801"/>
    </source>
</evidence>
<dbReference type="SMART" id="SM00885">
    <property type="entry name" value="D5_N"/>
    <property type="match status" value="1"/>
</dbReference>
<dbReference type="GO" id="GO:0016787">
    <property type="term" value="F:hydrolase activity"/>
    <property type="evidence" value="ECO:0007669"/>
    <property type="project" value="UniProtKB-KW"/>
</dbReference>
<comment type="caution">
    <text evidence="6">The sequence shown here is derived from an EMBL/GenBank/DDBJ whole genome shotgun (WGS) entry which is preliminary data.</text>
</comment>
<keyword evidence="2" id="KW-0378">Hydrolase</keyword>
<reference evidence="6 7" key="1">
    <citation type="submission" date="2017-10" db="EMBL/GenBank/DDBJ databases">
        <title>Genome announcement of Methylocella silvestris TVC from permafrost.</title>
        <authorList>
            <person name="Wang J."/>
            <person name="Geng K."/>
            <person name="Ul-Haque F."/>
            <person name="Crombie A.T."/>
            <person name="Street L.E."/>
            <person name="Wookey P.A."/>
            <person name="Murrell J.C."/>
            <person name="Pratscher J."/>
        </authorList>
    </citation>
    <scope>NUCLEOTIDE SEQUENCE [LARGE SCALE GENOMIC DNA]</scope>
    <source>
        <strain evidence="6 7">TVC</strain>
    </source>
</reference>
<proteinExistence type="predicted"/>
<dbReference type="PROSITE" id="PS51206">
    <property type="entry name" value="SF3_HELICASE_1"/>
    <property type="match status" value="1"/>
</dbReference>
<dbReference type="InterPro" id="IPR006500">
    <property type="entry name" value="Helicase_put_C_phage/plasmid"/>
</dbReference>
<sequence>MSRDGAPPLDGDEFVAGAELLASPRGPREDPKSISETGSDAGRTEPEIGAMPGDGLIIAAVENAEIIVGSRNLSVGVAAIMETLRTAEVLAFPEGGGSVRKSSVGNLPPHEPPREPTDGGNGGHGRGADAEGIDLRLAHFPLTDLGNAERFAARHKDELRYCPDIGWLYWNGKRWARDGAEEVVKRAEHVTVRAIQDEAVALRQSGHDVVFIDAKGKETLLSDKIAVWGRTSEGANRMASISKRADSMLSIQVGDLDADKMKISVANGTLHIAKCDDGPYVVLKPHDPADYITKISPVAYDADAVCPRYDRFLDEVQPPDAAGGRDVQIFLNQWAGLSLTGDTTEQKITFHYGKGRNGKSVWVKTISFVAGDYADSIPIESFLDSGRARAGGQATPDLAGLPGVRMLTTSEPKKGATLDEGLIKLFSGGDVIKARHLNKGFFAFTPQAKLTMQGNYRPRITGADEGIWNRLVLVPWGVYFPADKRDPRLEEKLRGEASGVLNRLLDGLCAWLDGGLRIPSSVAAATADYRSDSDPLGRFLEACTRQAIGKRVQATDMHALFAAWAKSNGEAVWSAKGLGAALKERGLAAKKSVNVYWLDIELTKGVTDFVDQSGHAWSGEELEREGQRFDG</sequence>
<dbReference type="EMBL" id="PDZR01000031">
    <property type="protein sequence ID" value="PNG24493.1"/>
    <property type="molecule type" value="Genomic_DNA"/>
</dbReference>
<evidence type="ECO:0000313" key="7">
    <source>
        <dbReference type="Proteomes" id="UP000236286"/>
    </source>
</evidence>
<feature type="region of interest" description="Disordered" evidence="4">
    <location>
        <begin position="20"/>
        <end position="49"/>
    </location>
</feature>
<dbReference type="Proteomes" id="UP000236286">
    <property type="component" value="Unassembled WGS sequence"/>
</dbReference>
<dbReference type="InterPro" id="IPR014015">
    <property type="entry name" value="Helicase_SF3_DNA-vir"/>
</dbReference>
<evidence type="ECO:0000313" key="6">
    <source>
        <dbReference type="EMBL" id="PNG24493.1"/>
    </source>
</evidence>
<keyword evidence="3" id="KW-0067">ATP-binding</keyword>
<evidence type="ECO:0000256" key="4">
    <source>
        <dbReference type="SAM" id="MobiDB-lite"/>
    </source>
</evidence>
<organism evidence="6 7">
    <name type="scientific">Methylocella silvestris</name>
    <dbReference type="NCBI Taxonomy" id="199596"/>
    <lineage>
        <taxon>Bacteria</taxon>
        <taxon>Pseudomonadati</taxon>
        <taxon>Pseudomonadota</taxon>
        <taxon>Alphaproteobacteria</taxon>
        <taxon>Hyphomicrobiales</taxon>
        <taxon>Beijerinckiaceae</taxon>
        <taxon>Methylocella</taxon>
    </lineage>
</organism>
<gene>
    <name evidence="6" type="ORF">CR492_18580</name>
</gene>
<evidence type="ECO:0000256" key="1">
    <source>
        <dbReference type="ARBA" id="ARBA00022741"/>
    </source>
</evidence>
<name>A0A2J7TCK8_METSI</name>
<dbReference type="InterPro" id="IPR051620">
    <property type="entry name" value="ORF904-like_C"/>
</dbReference>
<evidence type="ECO:0000256" key="3">
    <source>
        <dbReference type="ARBA" id="ARBA00022840"/>
    </source>
</evidence>
<dbReference type="InterPro" id="IPR027417">
    <property type="entry name" value="P-loop_NTPase"/>
</dbReference>
<feature type="region of interest" description="Disordered" evidence="4">
    <location>
        <begin position="95"/>
        <end position="128"/>
    </location>
</feature>
<dbReference type="NCBIfam" id="TIGR01613">
    <property type="entry name" value="primase_Cterm"/>
    <property type="match status" value="1"/>
</dbReference>
<protein>
    <recommendedName>
        <fullName evidence="5">SF3 helicase domain-containing protein</fullName>
    </recommendedName>
</protein>
<dbReference type="InterPro" id="IPR014818">
    <property type="entry name" value="Phage/plasmid_primase_P4_C"/>
</dbReference>
<dbReference type="Pfam" id="PF08706">
    <property type="entry name" value="D5_N"/>
    <property type="match status" value="1"/>
</dbReference>
<dbReference type="Gene3D" id="3.40.50.300">
    <property type="entry name" value="P-loop containing nucleotide triphosphate hydrolases"/>
    <property type="match status" value="1"/>
</dbReference>
<dbReference type="PANTHER" id="PTHR35372">
    <property type="entry name" value="ATP BINDING PROTEIN-RELATED"/>
    <property type="match status" value="1"/>
</dbReference>
<keyword evidence="1" id="KW-0547">Nucleotide-binding</keyword>
<dbReference type="PANTHER" id="PTHR35372:SF2">
    <property type="entry name" value="SF3 HELICASE DOMAIN-CONTAINING PROTEIN"/>
    <property type="match status" value="1"/>
</dbReference>
<accession>A0A2J7TCK8</accession>
<evidence type="ECO:0000259" key="5">
    <source>
        <dbReference type="PROSITE" id="PS51206"/>
    </source>
</evidence>
<dbReference type="AlphaFoldDB" id="A0A2J7TCK8"/>